<dbReference type="InterPro" id="IPR003594">
    <property type="entry name" value="HATPase_dom"/>
</dbReference>
<dbReference type="RefSeq" id="WP_094984436.1">
    <property type="nucleotide sequence ID" value="NZ_NHNI01000001.1"/>
</dbReference>
<dbReference type="Gene3D" id="3.30.450.20">
    <property type="entry name" value="PAS domain"/>
    <property type="match status" value="2"/>
</dbReference>
<feature type="modified residue" description="4-aspartylphosphate" evidence="17">
    <location>
        <position position="1080"/>
    </location>
</feature>
<keyword evidence="4" id="KW-1003">Cell membrane</keyword>
<dbReference type="GO" id="GO:0005886">
    <property type="term" value="C:plasma membrane"/>
    <property type="evidence" value="ECO:0007669"/>
    <property type="project" value="UniProtKB-SubCell"/>
</dbReference>
<evidence type="ECO:0000256" key="13">
    <source>
        <dbReference type="ARBA" id="ARBA00023136"/>
    </source>
</evidence>
<dbReference type="Gene3D" id="3.30.450.350">
    <property type="entry name" value="CHASE domain"/>
    <property type="match status" value="1"/>
</dbReference>
<dbReference type="SMART" id="SM00091">
    <property type="entry name" value="PAS"/>
    <property type="match status" value="2"/>
</dbReference>
<comment type="caution">
    <text evidence="24">The sequence shown here is derived from an EMBL/GenBank/DDBJ whole genome shotgun (WGS) entry which is preliminary data.</text>
</comment>
<dbReference type="SUPFAM" id="SSF52172">
    <property type="entry name" value="CheY-like"/>
    <property type="match status" value="1"/>
</dbReference>
<keyword evidence="9 24" id="KW-0418">Kinase</keyword>
<evidence type="ECO:0000256" key="11">
    <source>
        <dbReference type="ARBA" id="ARBA00022989"/>
    </source>
</evidence>
<dbReference type="PANTHER" id="PTHR45339:SF1">
    <property type="entry name" value="HYBRID SIGNAL TRANSDUCTION HISTIDINE KINASE J"/>
    <property type="match status" value="1"/>
</dbReference>
<evidence type="ECO:0000256" key="16">
    <source>
        <dbReference type="PROSITE-ProRule" id="PRU00110"/>
    </source>
</evidence>
<dbReference type="InterPro" id="IPR042240">
    <property type="entry name" value="CHASE_sf"/>
</dbReference>
<keyword evidence="5 17" id="KW-0597">Phosphoprotein</keyword>
<dbReference type="SMART" id="SM01079">
    <property type="entry name" value="CHASE"/>
    <property type="match status" value="1"/>
</dbReference>
<dbReference type="CDD" id="cd00082">
    <property type="entry name" value="HisKA"/>
    <property type="match status" value="1"/>
</dbReference>
<dbReference type="GO" id="GO:0005524">
    <property type="term" value="F:ATP binding"/>
    <property type="evidence" value="ECO:0007669"/>
    <property type="project" value="UniProtKB-KW"/>
</dbReference>
<evidence type="ECO:0000256" key="9">
    <source>
        <dbReference type="ARBA" id="ARBA00022777"/>
    </source>
</evidence>
<dbReference type="InterPro" id="IPR013767">
    <property type="entry name" value="PAS_fold"/>
</dbReference>
<dbReference type="Proteomes" id="UP000216101">
    <property type="component" value="Unassembled WGS sequence"/>
</dbReference>
<comment type="catalytic activity">
    <reaction evidence="1">
        <text>ATP + protein L-histidine = ADP + protein N-phospho-L-histidine.</text>
        <dbReference type="EC" id="2.7.13.3"/>
    </reaction>
</comment>
<feature type="domain" description="CHASE" evidence="22">
    <location>
        <begin position="76"/>
        <end position="293"/>
    </location>
</feature>
<keyword evidence="12" id="KW-0902">Two-component regulatory system</keyword>
<dbReference type="FunFam" id="3.30.565.10:FF:000010">
    <property type="entry name" value="Sensor histidine kinase RcsC"/>
    <property type="match status" value="1"/>
</dbReference>
<dbReference type="SUPFAM" id="SSF55874">
    <property type="entry name" value="ATPase domain of HSP90 chaperone/DNA topoisomerase II/histidine kinase"/>
    <property type="match status" value="1"/>
</dbReference>
<feature type="domain" description="PAC" evidence="21">
    <location>
        <begin position="577"/>
        <end position="629"/>
    </location>
</feature>
<dbReference type="PROSITE" id="PS50112">
    <property type="entry name" value="PAS"/>
    <property type="match status" value="2"/>
</dbReference>
<comment type="subcellular location">
    <subcellularLocation>
        <location evidence="2">Cell membrane</location>
        <topology evidence="2">Multi-pass membrane protein</topology>
    </subcellularLocation>
</comment>
<evidence type="ECO:0000313" key="24">
    <source>
        <dbReference type="EMBL" id="OZY86905.1"/>
    </source>
</evidence>
<feature type="domain" description="Histidine kinase" evidence="18">
    <location>
        <begin position="647"/>
        <end position="864"/>
    </location>
</feature>
<dbReference type="InterPro" id="IPR001789">
    <property type="entry name" value="Sig_transdc_resp-reg_receiver"/>
</dbReference>
<dbReference type="PROSITE" id="PS50113">
    <property type="entry name" value="PAC"/>
    <property type="match status" value="2"/>
</dbReference>
<reference evidence="25" key="1">
    <citation type="submission" date="2017-05" db="EMBL/GenBank/DDBJ databases">
        <authorList>
            <person name="Barney B.M."/>
        </authorList>
    </citation>
    <scope>NUCLEOTIDE SEQUENCE [LARGE SCALE GENOMIC DNA]</scope>
    <source>
        <strain evidence="25">PSBB022</strain>
    </source>
</reference>
<evidence type="ECO:0000259" key="23">
    <source>
        <dbReference type="PROSITE" id="PS50894"/>
    </source>
</evidence>
<comment type="subunit">
    <text evidence="14">At low DSF concentrations, interacts with RpfF.</text>
</comment>
<keyword evidence="13" id="KW-0472">Membrane</keyword>
<dbReference type="GO" id="GO:0000155">
    <property type="term" value="F:phosphorelay sensor kinase activity"/>
    <property type="evidence" value="ECO:0007669"/>
    <property type="project" value="InterPro"/>
</dbReference>
<protein>
    <recommendedName>
        <fullName evidence="15">Sensory/regulatory protein RpfC</fullName>
        <ecNumber evidence="3">2.7.13.3</ecNumber>
    </recommendedName>
</protein>
<dbReference type="SUPFAM" id="SSF47226">
    <property type="entry name" value="Histidine-containing phosphotransfer domain, HPT domain"/>
    <property type="match status" value="1"/>
</dbReference>
<feature type="domain" description="Response regulatory" evidence="19">
    <location>
        <begin position="1029"/>
        <end position="1147"/>
    </location>
</feature>
<evidence type="ECO:0000256" key="1">
    <source>
        <dbReference type="ARBA" id="ARBA00000085"/>
    </source>
</evidence>
<dbReference type="EC" id="2.7.13.3" evidence="3"/>
<dbReference type="PROSITE" id="PS50109">
    <property type="entry name" value="HIS_KIN"/>
    <property type="match status" value="1"/>
</dbReference>
<feature type="domain" description="PAC" evidence="21">
    <location>
        <begin position="417"/>
        <end position="469"/>
    </location>
</feature>
<dbReference type="InterPro" id="IPR003661">
    <property type="entry name" value="HisK_dim/P_dom"/>
</dbReference>
<evidence type="ECO:0000259" key="18">
    <source>
        <dbReference type="PROSITE" id="PS50109"/>
    </source>
</evidence>
<dbReference type="InterPro" id="IPR005467">
    <property type="entry name" value="His_kinase_dom"/>
</dbReference>
<dbReference type="SMART" id="SM00086">
    <property type="entry name" value="PAC"/>
    <property type="match status" value="2"/>
</dbReference>
<proteinExistence type="predicted"/>
<dbReference type="Pfam" id="PF03924">
    <property type="entry name" value="CHASE"/>
    <property type="match status" value="1"/>
</dbReference>
<name>A0A266QAN5_9GAMM</name>
<dbReference type="PRINTS" id="PR00344">
    <property type="entry name" value="BCTRLSENSOR"/>
</dbReference>
<dbReference type="GO" id="GO:0006355">
    <property type="term" value="P:regulation of DNA-templated transcription"/>
    <property type="evidence" value="ECO:0007669"/>
    <property type="project" value="InterPro"/>
</dbReference>
<feature type="domain" description="PAS" evidence="20">
    <location>
        <begin position="343"/>
        <end position="399"/>
    </location>
</feature>
<evidence type="ECO:0000259" key="19">
    <source>
        <dbReference type="PROSITE" id="PS50110"/>
    </source>
</evidence>
<dbReference type="NCBIfam" id="TIGR00229">
    <property type="entry name" value="sensory_box"/>
    <property type="match status" value="2"/>
</dbReference>
<sequence length="1368" mass="150713">MKQRRLALLILTMMLVLFSGILATLYIVHLESASNSRVVKRELESKGNEVERDLAARLRIYEYRLRGLRGAIHMVGLADLNRTLITRYSLARNVQQEYPGARGFGFIRKVTQSDKDSFIINAKADGWPDFTIRQFEPHSGDLFVVQYIDPPGINHHAIGIDIASEARRKEAAISAMQSGNATLTAPITLINEIGEPLRSFLFLLPIYRTAETPDTIIHRTESVIGWSYAPLVMREVMASLNLSDRQLHLALFDVTDHSAIQPIFESEDTHPDPEHTNTYVVEREVYGRTWRFEVSAYSSLIESLEPVKTVNILIIGILASLMLTAMIGAFMLSRQRQHEVSAGQARLATIVENSSDAIIGEALDGTIITWNRAAEQMFGYTEAEVLGQPLAPLLVPSERLWEDHKLLEQVSRGERGSTMETQRTHKGGELIDVTITCSMIRESDGRILGVAKLMHDISDRKRAEQYLKDFNAKLELEVSERTAELSRVASLLQAVLNASSEVSIVATDIEGRVIIFNRGAELLLGYSASEMINVKTPHCFHLQHEIDQRLVELRAEYGNDIRDADVFYVKADREGAETRQWTYVRKDGSYVPVSLVVTAIQTADGKLIGHLGMAEDITERLRINAELHLAKSTAERANAAKSLFLANMSHEIRTPMNAVIGIAHLLENTQLDEHQKNLLGKLQIAGRTLLGIINDILDIAKIESGEMRIEKAPFNPRQLLSDIRELFAPQADAKGLNFVIRGVASLPFLVMGDSLRVNQILMNLIGNAIKFTAEGFVELNVAYGDHELLQLAVKDSGCGIDDVAIEKLFTPFTQADDSTTRKYGGTGLGLSVVRGLTEKMGGTVSVKSELGVGSEFKVILPLPLLESDVDVSVASHCLRVVVLGVAPEKHVLSSYCHTLGWQVSLMPSLEALITYIKEKLAQGIGLPDVLIIDRALLGAQGSREYQNLQALQRAAIIPIIVIQSPQDADAPLAEIDGRLPLRILMRPVTAITLFNQVNTCLLEHLKTTDKVMSATRLDTANIQWLNGLRLLLVDDSDLNLEVGSLLLTLQGAEVQLCSTGQEALDQLASHPDAIDAVLMDIQMPEMDGYEATRIIRHNMGITTLPIIALTAGALAEEKQRALAAGMNDFLSKPLDLSALIRAVRKLIEQHQQRPIAVVAEDSDEPANSSWPSIAGLQLDGVAARFGNDFELFLSSLRRLFSEFSDWLDASQVDELLHEKTSELLSRLHKFRGMAGVIGASELCTLAADIEQNLKQGEAIEAQRQSLYELMVGFGALQLAAAEFIAAQPQAPTASSENLEASQSALTQLLHALHAKDMAAIDLFPPAAQALESIGGKAWVDSLWGAVDDLRFQDAIRLLSEQGVIRQDD</sequence>
<gene>
    <name evidence="24" type="ORF">CBP51_07910</name>
</gene>
<keyword evidence="11" id="KW-1133">Transmembrane helix</keyword>
<dbReference type="InterPro" id="IPR011006">
    <property type="entry name" value="CheY-like_superfamily"/>
</dbReference>
<dbReference type="CDD" id="cd17546">
    <property type="entry name" value="REC_hyHK_CKI1_RcsC-like"/>
    <property type="match status" value="1"/>
</dbReference>
<dbReference type="InterPro" id="IPR036890">
    <property type="entry name" value="HATPase_C_sf"/>
</dbReference>
<keyword evidence="8" id="KW-0547">Nucleotide-binding</keyword>
<keyword evidence="25" id="KW-1185">Reference proteome</keyword>
<feature type="domain" description="HPt" evidence="23">
    <location>
        <begin position="1188"/>
        <end position="1287"/>
    </location>
</feature>
<evidence type="ECO:0000259" key="20">
    <source>
        <dbReference type="PROSITE" id="PS50112"/>
    </source>
</evidence>
<dbReference type="Pfam" id="PF00512">
    <property type="entry name" value="HisKA"/>
    <property type="match status" value="1"/>
</dbReference>
<dbReference type="Gene3D" id="1.10.287.130">
    <property type="match status" value="1"/>
</dbReference>
<evidence type="ECO:0000256" key="15">
    <source>
        <dbReference type="ARBA" id="ARBA00068150"/>
    </source>
</evidence>
<keyword evidence="7" id="KW-0812">Transmembrane</keyword>
<dbReference type="SUPFAM" id="SSF47384">
    <property type="entry name" value="Homodimeric domain of signal transducing histidine kinase"/>
    <property type="match status" value="1"/>
</dbReference>
<evidence type="ECO:0000313" key="25">
    <source>
        <dbReference type="Proteomes" id="UP000216101"/>
    </source>
</evidence>
<dbReference type="FunFam" id="1.10.287.130:FF:000002">
    <property type="entry name" value="Two-component osmosensing histidine kinase"/>
    <property type="match status" value="1"/>
</dbReference>
<dbReference type="InterPro" id="IPR004358">
    <property type="entry name" value="Sig_transdc_His_kin-like_C"/>
</dbReference>
<accession>A0A266QAN5</accession>
<dbReference type="InterPro" id="IPR001610">
    <property type="entry name" value="PAC"/>
</dbReference>
<dbReference type="PROSITE" id="PS50894">
    <property type="entry name" value="HPT"/>
    <property type="match status" value="1"/>
</dbReference>
<evidence type="ECO:0000256" key="4">
    <source>
        <dbReference type="ARBA" id="ARBA00022475"/>
    </source>
</evidence>
<dbReference type="Pfam" id="PF02518">
    <property type="entry name" value="HATPase_c"/>
    <property type="match status" value="1"/>
</dbReference>
<evidence type="ECO:0000256" key="7">
    <source>
        <dbReference type="ARBA" id="ARBA00022692"/>
    </source>
</evidence>
<evidence type="ECO:0000256" key="6">
    <source>
        <dbReference type="ARBA" id="ARBA00022679"/>
    </source>
</evidence>
<dbReference type="Gene3D" id="3.30.565.10">
    <property type="entry name" value="Histidine kinase-like ATPase, C-terminal domain"/>
    <property type="match status" value="1"/>
</dbReference>
<dbReference type="InterPro" id="IPR000700">
    <property type="entry name" value="PAS-assoc_C"/>
</dbReference>
<dbReference type="PROSITE" id="PS50110">
    <property type="entry name" value="RESPONSE_REGULATORY"/>
    <property type="match status" value="1"/>
</dbReference>
<evidence type="ECO:0000259" key="21">
    <source>
        <dbReference type="PROSITE" id="PS50113"/>
    </source>
</evidence>
<dbReference type="Pfam" id="PF00989">
    <property type="entry name" value="PAS"/>
    <property type="match status" value="1"/>
</dbReference>
<dbReference type="Pfam" id="PF00072">
    <property type="entry name" value="Response_reg"/>
    <property type="match status" value="1"/>
</dbReference>
<dbReference type="InterPro" id="IPR006189">
    <property type="entry name" value="CHASE_dom"/>
</dbReference>
<dbReference type="PANTHER" id="PTHR45339">
    <property type="entry name" value="HYBRID SIGNAL TRANSDUCTION HISTIDINE KINASE J"/>
    <property type="match status" value="1"/>
</dbReference>
<dbReference type="CDD" id="cd00130">
    <property type="entry name" value="PAS"/>
    <property type="match status" value="2"/>
</dbReference>
<feature type="modified residue" description="Phosphohistidine" evidence="16">
    <location>
        <position position="1228"/>
    </location>
</feature>
<organism evidence="24 25">
    <name type="scientific">Cellvibrio mixtus</name>
    <dbReference type="NCBI Taxonomy" id="39650"/>
    <lineage>
        <taxon>Bacteria</taxon>
        <taxon>Pseudomonadati</taxon>
        <taxon>Pseudomonadota</taxon>
        <taxon>Gammaproteobacteria</taxon>
        <taxon>Cellvibrionales</taxon>
        <taxon>Cellvibrionaceae</taxon>
        <taxon>Cellvibrio</taxon>
    </lineage>
</organism>
<dbReference type="SMART" id="SM00388">
    <property type="entry name" value="HisKA"/>
    <property type="match status" value="1"/>
</dbReference>
<keyword evidence="6" id="KW-0808">Transferase</keyword>
<evidence type="ECO:0000256" key="14">
    <source>
        <dbReference type="ARBA" id="ARBA00064003"/>
    </source>
</evidence>
<evidence type="ECO:0000256" key="8">
    <source>
        <dbReference type="ARBA" id="ARBA00022741"/>
    </source>
</evidence>
<dbReference type="InterPro" id="IPR000014">
    <property type="entry name" value="PAS"/>
</dbReference>
<dbReference type="SUPFAM" id="SSF55785">
    <property type="entry name" value="PYP-like sensor domain (PAS domain)"/>
    <property type="match status" value="2"/>
</dbReference>
<evidence type="ECO:0000256" key="12">
    <source>
        <dbReference type="ARBA" id="ARBA00023012"/>
    </source>
</evidence>
<dbReference type="Gene3D" id="3.40.50.2300">
    <property type="match status" value="1"/>
</dbReference>
<feature type="domain" description="PAS" evidence="20">
    <location>
        <begin position="488"/>
        <end position="533"/>
    </location>
</feature>
<dbReference type="InterPro" id="IPR036641">
    <property type="entry name" value="HPT_dom_sf"/>
</dbReference>
<evidence type="ECO:0000256" key="3">
    <source>
        <dbReference type="ARBA" id="ARBA00012438"/>
    </source>
</evidence>
<dbReference type="PROSITE" id="PS50839">
    <property type="entry name" value="CHASE"/>
    <property type="match status" value="1"/>
</dbReference>
<dbReference type="InterPro" id="IPR035965">
    <property type="entry name" value="PAS-like_dom_sf"/>
</dbReference>
<evidence type="ECO:0000259" key="22">
    <source>
        <dbReference type="PROSITE" id="PS50839"/>
    </source>
</evidence>
<evidence type="ECO:0000256" key="5">
    <source>
        <dbReference type="ARBA" id="ARBA00022553"/>
    </source>
</evidence>
<dbReference type="SMART" id="SM00387">
    <property type="entry name" value="HATPase_c"/>
    <property type="match status" value="1"/>
</dbReference>
<dbReference type="Gene3D" id="1.20.120.160">
    <property type="entry name" value="HPT domain"/>
    <property type="match status" value="1"/>
</dbReference>
<dbReference type="CDD" id="cd16922">
    <property type="entry name" value="HATPase_EvgS-ArcB-TorS-like"/>
    <property type="match status" value="1"/>
</dbReference>
<evidence type="ECO:0000256" key="2">
    <source>
        <dbReference type="ARBA" id="ARBA00004651"/>
    </source>
</evidence>
<evidence type="ECO:0000256" key="17">
    <source>
        <dbReference type="PROSITE-ProRule" id="PRU00169"/>
    </source>
</evidence>
<dbReference type="EMBL" id="NHNI01000001">
    <property type="protein sequence ID" value="OZY86905.1"/>
    <property type="molecule type" value="Genomic_DNA"/>
</dbReference>
<dbReference type="InterPro" id="IPR008207">
    <property type="entry name" value="Sig_transdc_His_kin_Hpt_dom"/>
</dbReference>
<keyword evidence="10" id="KW-0067">ATP-binding</keyword>
<dbReference type="InterPro" id="IPR036097">
    <property type="entry name" value="HisK_dim/P_sf"/>
</dbReference>
<dbReference type="SMART" id="SM00448">
    <property type="entry name" value="REC"/>
    <property type="match status" value="1"/>
</dbReference>
<evidence type="ECO:0000256" key="10">
    <source>
        <dbReference type="ARBA" id="ARBA00022840"/>
    </source>
</evidence>
<dbReference type="Pfam" id="PF13426">
    <property type="entry name" value="PAS_9"/>
    <property type="match status" value="1"/>
</dbReference>